<dbReference type="PANTHER" id="PTHR33362:SF2">
    <property type="entry name" value="TRAP TRANSPORTER LARGE PERMEASE PROTEIN"/>
    <property type="match status" value="1"/>
</dbReference>
<feature type="transmembrane region" description="Helical" evidence="7">
    <location>
        <begin position="337"/>
        <end position="354"/>
    </location>
</feature>
<dbReference type="PIRSF" id="PIRSF006066">
    <property type="entry name" value="HI0050"/>
    <property type="match status" value="1"/>
</dbReference>
<keyword evidence="6 7" id="KW-0472">Membrane</keyword>
<feature type="transmembrane region" description="Helical" evidence="7">
    <location>
        <begin position="243"/>
        <end position="261"/>
    </location>
</feature>
<comment type="function">
    <text evidence="7">Part of the tripartite ATP-independent periplasmic (TRAP) transport system.</text>
</comment>
<organism evidence="9 10">
    <name type="scientific">Silicimonas algicola</name>
    <dbReference type="NCBI Taxonomy" id="1826607"/>
    <lineage>
        <taxon>Bacteria</taxon>
        <taxon>Pseudomonadati</taxon>
        <taxon>Pseudomonadota</taxon>
        <taxon>Alphaproteobacteria</taxon>
        <taxon>Rhodobacterales</taxon>
        <taxon>Paracoccaceae</taxon>
    </lineage>
</organism>
<dbReference type="OrthoDB" id="9790209at2"/>
<comment type="similarity">
    <text evidence="7">Belongs to the TRAP transporter large permease family.</text>
</comment>
<evidence type="ECO:0000259" key="8">
    <source>
        <dbReference type="Pfam" id="PF06808"/>
    </source>
</evidence>
<feature type="transmembrane region" description="Helical" evidence="7">
    <location>
        <begin position="80"/>
        <end position="98"/>
    </location>
</feature>
<comment type="subcellular location">
    <subcellularLocation>
        <location evidence="1 7">Cell inner membrane</location>
        <topology evidence="1 7">Multi-pass membrane protein</topology>
    </subcellularLocation>
</comment>
<gene>
    <name evidence="9" type="ORF">C8D95_102248</name>
</gene>
<feature type="transmembrane region" description="Helical" evidence="7">
    <location>
        <begin position="360"/>
        <end position="386"/>
    </location>
</feature>
<evidence type="ECO:0000313" key="9">
    <source>
        <dbReference type="EMBL" id="PWK57603.1"/>
    </source>
</evidence>
<keyword evidence="3 7" id="KW-0997">Cell inner membrane</keyword>
<evidence type="ECO:0000313" key="10">
    <source>
        <dbReference type="Proteomes" id="UP000245390"/>
    </source>
</evidence>
<dbReference type="NCBIfam" id="TIGR00786">
    <property type="entry name" value="dctM"/>
    <property type="match status" value="1"/>
</dbReference>
<dbReference type="GO" id="GO:0022857">
    <property type="term" value="F:transmembrane transporter activity"/>
    <property type="evidence" value="ECO:0007669"/>
    <property type="project" value="UniProtKB-UniRule"/>
</dbReference>
<dbReference type="KEGG" id="salo:EF888_12930"/>
<evidence type="ECO:0000256" key="6">
    <source>
        <dbReference type="ARBA" id="ARBA00023136"/>
    </source>
</evidence>
<dbReference type="EMBL" id="QGGV01000002">
    <property type="protein sequence ID" value="PWK57603.1"/>
    <property type="molecule type" value="Genomic_DNA"/>
</dbReference>
<dbReference type="GO" id="GO:0005886">
    <property type="term" value="C:plasma membrane"/>
    <property type="evidence" value="ECO:0007669"/>
    <property type="project" value="UniProtKB-SubCell"/>
</dbReference>
<comment type="caution">
    <text evidence="9">The sequence shown here is derived from an EMBL/GenBank/DDBJ whole genome shotgun (WGS) entry which is preliminary data.</text>
</comment>
<evidence type="ECO:0000256" key="2">
    <source>
        <dbReference type="ARBA" id="ARBA00022475"/>
    </source>
</evidence>
<feature type="transmembrane region" description="Helical" evidence="7">
    <location>
        <begin position="398"/>
        <end position="422"/>
    </location>
</feature>
<comment type="subunit">
    <text evidence="7">The complex comprises the extracytoplasmic solute receptor protein and the two transmembrane proteins.</text>
</comment>
<keyword evidence="4 7" id="KW-0812">Transmembrane</keyword>
<feature type="transmembrane region" description="Helical" evidence="7">
    <location>
        <begin position="214"/>
        <end position="237"/>
    </location>
</feature>
<evidence type="ECO:0000256" key="7">
    <source>
        <dbReference type="RuleBase" id="RU369079"/>
    </source>
</evidence>
<evidence type="ECO:0000256" key="5">
    <source>
        <dbReference type="ARBA" id="ARBA00022989"/>
    </source>
</evidence>
<feature type="domain" description="TRAP C4-dicarboxylate transport system permease DctM subunit" evidence="8">
    <location>
        <begin position="7"/>
        <end position="417"/>
    </location>
</feature>
<dbReference type="InterPro" id="IPR004681">
    <property type="entry name" value="TRAP_DctM"/>
</dbReference>
<dbReference type="RefSeq" id="WP_109758201.1">
    <property type="nucleotide sequence ID" value="NZ_CP034588.1"/>
</dbReference>
<comment type="caution">
    <text evidence="7">Lacks conserved residue(s) required for the propagation of feature annotation.</text>
</comment>
<dbReference type="InterPro" id="IPR010656">
    <property type="entry name" value="DctM"/>
</dbReference>
<evidence type="ECO:0000256" key="3">
    <source>
        <dbReference type="ARBA" id="ARBA00022519"/>
    </source>
</evidence>
<feature type="transmembrane region" description="Helical" evidence="7">
    <location>
        <begin position="315"/>
        <end position="332"/>
    </location>
</feature>
<feature type="transmembrane region" description="Helical" evidence="7">
    <location>
        <begin position="273"/>
        <end position="295"/>
    </location>
</feature>
<sequence length="431" mass="46034">MEMILLFGLLFLFIFMGMQVPLALAGSLVVTLLLAFPYLDPIIVVQKSVGAMARAWPLLTIPLFIMLGEIFKVGRMSTRIVDVTNIFVGRLPGGLAIVNIVSSYFFGGISGSATADTSAIGGIMIPLMKKQGYSSSFSTVVTITSSTLGPIVPPSVLVILISWVTEQSVGMLFLAGYLPALISMLGMIAVAVIISKKRGYPRQPTPPFREAVRICTDALPVLVTPFIIVGAIVSGLVTIVESAVVALAWALFITVVWYREFAWRDLGTVMHNTVATTAFVGMLLALASAFAWLVTFSGVPQQVSDLLVQYNVGRFGFFAASIAIFLVLGTFLNAGEVVLMVMPILFPAALSVGIDPIHFCMIAALAMVIGNVTPPVGLCLFIGCAISGDKIEDLIRPLVPFLAVMVAVIVLLTLVPSVVLWLPETFGYVPK</sequence>
<proteinExistence type="inferred from homology"/>
<keyword evidence="2" id="KW-1003">Cell membrane</keyword>
<feature type="transmembrane region" description="Helical" evidence="7">
    <location>
        <begin position="49"/>
        <end position="68"/>
    </location>
</feature>
<feature type="transmembrane region" description="Helical" evidence="7">
    <location>
        <begin position="170"/>
        <end position="194"/>
    </location>
</feature>
<evidence type="ECO:0000256" key="1">
    <source>
        <dbReference type="ARBA" id="ARBA00004429"/>
    </source>
</evidence>
<keyword evidence="5 7" id="KW-1133">Transmembrane helix</keyword>
<keyword evidence="10" id="KW-1185">Reference proteome</keyword>
<name>A0A316GAI0_9RHOB</name>
<protein>
    <recommendedName>
        <fullName evidence="7">TRAP transporter large permease protein</fullName>
    </recommendedName>
</protein>
<accession>A0A316GAI0</accession>
<keyword evidence="7" id="KW-0813">Transport</keyword>
<dbReference type="AlphaFoldDB" id="A0A316GAI0"/>
<reference evidence="9 10" key="1">
    <citation type="submission" date="2018-05" db="EMBL/GenBank/DDBJ databases">
        <title>Genomic Encyclopedia of Type Strains, Phase IV (KMG-IV): sequencing the most valuable type-strain genomes for metagenomic binning, comparative biology and taxonomic classification.</title>
        <authorList>
            <person name="Goeker M."/>
        </authorList>
    </citation>
    <scope>NUCLEOTIDE SEQUENCE [LARGE SCALE GENOMIC DNA]</scope>
    <source>
        <strain evidence="9 10">DSM 103371</strain>
    </source>
</reference>
<dbReference type="Pfam" id="PF06808">
    <property type="entry name" value="DctM"/>
    <property type="match status" value="1"/>
</dbReference>
<dbReference type="Proteomes" id="UP000245390">
    <property type="component" value="Unassembled WGS sequence"/>
</dbReference>
<evidence type="ECO:0000256" key="4">
    <source>
        <dbReference type="ARBA" id="ARBA00022692"/>
    </source>
</evidence>
<dbReference type="PANTHER" id="PTHR33362">
    <property type="entry name" value="SIALIC ACID TRAP TRANSPORTER PERMEASE PROTEIN SIAT-RELATED"/>
    <property type="match status" value="1"/>
</dbReference>